<dbReference type="AlphaFoldDB" id="A0AAV3YCF3"/>
<keyword evidence="2" id="KW-1185">Reference proteome</keyword>
<dbReference type="EMBL" id="BLXT01000744">
    <property type="protein sequence ID" value="GFN79822.1"/>
    <property type="molecule type" value="Genomic_DNA"/>
</dbReference>
<evidence type="ECO:0000313" key="1">
    <source>
        <dbReference type="EMBL" id="GFN79822.1"/>
    </source>
</evidence>
<gene>
    <name evidence="1" type="ORF">PoB_000632800</name>
</gene>
<protein>
    <submittedName>
        <fullName evidence="1">Uncharacterized protein</fullName>
    </submittedName>
</protein>
<proteinExistence type="predicted"/>
<sequence length="138" mass="16059">MENADEAKLKKIRSDFVYEIEHFIYGSVHILSKTELLKHFTSRFRVANAVFFFETDCPLFSNMISGLTKELGARLNLPRDTFYRVVIKEAVGVREVIFHITSFASEKRQEALKCLKAMKANKKHTFLKKICESLFTFN</sequence>
<accession>A0AAV3YCF3</accession>
<reference evidence="1 2" key="1">
    <citation type="journal article" date="2021" name="Elife">
        <title>Chloroplast acquisition without the gene transfer in kleptoplastic sea slugs, Plakobranchus ocellatus.</title>
        <authorList>
            <person name="Maeda T."/>
            <person name="Takahashi S."/>
            <person name="Yoshida T."/>
            <person name="Shimamura S."/>
            <person name="Takaki Y."/>
            <person name="Nagai Y."/>
            <person name="Toyoda A."/>
            <person name="Suzuki Y."/>
            <person name="Arimoto A."/>
            <person name="Ishii H."/>
            <person name="Satoh N."/>
            <person name="Nishiyama T."/>
            <person name="Hasebe M."/>
            <person name="Maruyama T."/>
            <person name="Minagawa J."/>
            <person name="Obokata J."/>
            <person name="Shigenobu S."/>
        </authorList>
    </citation>
    <scope>NUCLEOTIDE SEQUENCE [LARGE SCALE GENOMIC DNA]</scope>
</reference>
<name>A0AAV3YCF3_9GAST</name>
<dbReference type="Proteomes" id="UP000735302">
    <property type="component" value="Unassembled WGS sequence"/>
</dbReference>
<comment type="caution">
    <text evidence="1">The sequence shown here is derived from an EMBL/GenBank/DDBJ whole genome shotgun (WGS) entry which is preliminary data.</text>
</comment>
<evidence type="ECO:0000313" key="2">
    <source>
        <dbReference type="Proteomes" id="UP000735302"/>
    </source>
</evidence>
<organism evidence="1 2">
    <name type="scientific">Plakobranchus ocellatus</name>
    <dbReference type="NCBI Taxonomy" id="259542"/>
    <lineage>
        <taxon>Eukaryota</taxon>
        <taxon>Metazoa</taxon>
        <taxon>Spiralia</taxon>
        <taxon>Lophotrochozoa</taxon>
        <taxon>Mollusca</taxon>
        <taxon>Gastropoda</taxon>
        <taxon>Heterobranchia</taxon>
        <taxon>Euthyneura</taxon>
        <taxon>Panpulmonata</taxon>
        <taxon>Sacoglossa</taxon>
        <taxon>Placobranchoidea</taxon>
        <taxon>Plakobranchidae</taxon>
        <taxon>Plakobranchus</taxon>
    </lineage>
</organism>